<feature type="compositionally biased region" description="Polar residues" evidence="2">
    <location>
        <begin position="588"/>
        <end position="598"/>
    </location>
</feature>
<dbReference type="AlphaFoldDB" id="A0A8G1VMM4"/>
<accession>A0A8G1VMM4</accession>
<keyword evidence="4" id="KW-1185">Reference proteome</keyword>
<feature type="compositionally biased region" description="Basic and acidic residues" evidence="2">
    <location>
        <begin position="192"/>
        <end position="212"/>
    </location>
</feature>
<dbReference type="EMBL" id="KZ825059">
    <property type="protein sequence ID" value="RAH58999.1"/>
    <property type="molecule type" value="Genomic_DNA"/>
</dbReference>
<evidence type="ECO:0000256" key="2">
    <source>
        <dbReference type="SAM" id="MobiDB-lite"/>
    </source>
</evidence>
<proteinExistence type="predicted"/>
<sequence>MSATPRKPSTPGNSNRNSTAESHTASGTASRTHTRSPSASTNGVSRSPSLRASTPVSARAAARKPGRSNLSTSSAPKVTPNQSDEEARAQTAALIDDLKEQLQKAETASEQYRKQLGVLQMRLDEAVSEQGKLEDQSHERDSKIEALNGEIRDHVRQIRDLEQAHELERNAMLQEKEQQASREEEMQATIQRLKESLAQKERANAADSDKTSFRNRASPDVDGQFAPSSQIERSPSRNNSKLLLQKDKLIESLRLELAESQIKLVEMENKGGGRQRELEKELLEARMANARLMEDNESYQLLLSERTLNGDFTKGDFMREVHPDTAEDVKEPGSGLGSLADELESVDARAETDNTRKLETEIKALKDQNKALTLYIERIISRLLQHDGFETILDKNENDPPSKPMPAHSNKELPPTPPEKDDAQQTFLQRAKSVVAGPNPNPPRPSTQPRSRPTSYMPPPTSVPTAHENPQTAPSIPLRAGSIRGHRRTRSEQTDVGAASVVGQMYRGRNSGGPISPTLMGPGNRQSAFSSASIMSSMSTGGRAPSLSSQPEHSRLSSSDSITSDPAGDTASTGATSSSPRSSTGMTNYTGAVMTQNKLRPLRLVSETKLAEEEEAARKKANRGSWIPWFNRPNSSEATQPST</sequence>
<dbReference type="GeneID" id="37158419"/>
<dbReference type="PANTHER" id="PTHR38120:SF1">
    <property type="entry name" value="M PROTEIN, SEROTYPE 2.1"/>
    <property type="match status" value="1"/>
</dbReference>
<feature type="compositionally biased region" description="Polar residues" evidence="2">
    <location>
        <begin position="68"/>
        <end position="82"/>
    </location>
</feature>
<feature type="region of interest" description="Disordered" evidence="2">
    <location>
        <begin position="126"/>
        <end position="148"/>
    </location>
</feature>
<dbReference type="RefSeq" id="XP_025516921.1">
    <property type="nucleotide sequence ID" value="XM_025655017.1"/>
</dbReference>
<feature type="compositionally biased region" description="Polar residues" evidence="2">
    <location>
        <begin position="632"/>
        <end position="643"/>
    </location>
</feature>
<feature type="compositionally biased region" description="Polar residues" evidence="2">
    <location>
        <begin position="10"/>
        <end position="56"/>
    </location>
</feature>
<feature type="compositionally biased region" description="Low complexity" evidence="2">
    <location>
        <begin position="527"/>
        <end position="539"/>
    </location>
</feature>
<feature type="compositionally biased region" description="Low complexity" evidence="2">
    <location>
        <begin position="556"/>
        <end position="587"/>
    </location>
</feature>
<feature type="region of interest" description="Disordered" evidence="2">
    <location>
        <begin position="162"/>
        <end position="239"/>
    </location>
</feature>
<feature type="compositionally biased region" description="Polar residues" evidence="2">
    <location>
        <begin position="226"/>
        <end position="239"/>
    </location>
</feature>
<keyword evidence="1" id="KW-0175">Coiled coil</keyword>
<evidence type="ECO:0000313" key="3">
    <source>
        <dbReference type="EMBL" id="RAH58999.1"/>
    </source>
</evidence>
<protein>
    <submittedName>
        <fullName evidence="3">M protein, serotype 2.1</fullName>
    </submittedName>
</protein>
<reference evidence="3 4" key="1">
    <citation type="submission" date="2018-02" db="EMBL/GenBank/DDBJ databases">
        <title>The genomes of Aspergillus section Nigri reveals drivers in fungal speciation.</title>
        <authorList>
            <consortium name="DOE Joint Genome Institute"/>
            <person name="Vesth T.C."/>
            <person name="Nybo J."/>
            <person name="Theobald S."/>
            <person name="Brandl J."/>
            <person name="Frisvad J.C."/>
            <person name="Nielsen K.F."/>
            <person name="Lyhne E.K."/>
            <person name="Kogle M.E."/>
            <person name="Kuo A."/>
            <person name="Riley R."/>
            <person name="Clum A."/>
            <person name="Nolan M."/>
            <person name="Lipzen A."/>
            <person name="Salamov A."/>
            <person name="Henrissat B."/>
            <person name="Wiebenga A."/>
            <person name="De vries R.P."/>
            <person name="Grigoriev I.V."/>
            <person name="Mortensen U.H."/>
            <person name="Andersen M.R."/>
            <person name="Baker S.E."/>
        </authorList>
    </citation>
    <scope>NUCLEOTIDE SEQUENCE [LARGE SCALE GENOMIC DNA]</scope>
    <source>
        <strain evidence="3 4">CBS 112811</strain>
    </source>
</reference>
<feature type="region of interest" description="Disordered" evidence="2">
    <location>
        <begin position="1"/>
        <end position="90"/>
    </location>
</feature>
<feature type="region of interest" description="Disordered" evidence="2">
    <location>
        <begin position="392"/>
        <end position="643"/>
    </location>
</feature>
<organism evidence="3 4">
    <name type="scientific">Aspergillus piperis CBS 112811</name>
    <dbReference type="NCBI Taxonomy" id="1448313"/>
    <lineage>
        <taxon>Eukaryota</taxon>
        <taxon>Fungi</taxon>
        <taxon>Dikarya</taxon>
        <taxon>Ascomycota</taxon>
        <taxon>Pezizomycotina</taxon>
        <taxon>Eurotiomycetes</taxon>
        <taxon>Eurotiomycetidae</taxon>
        <taxon>Eurotiales</taxon>
        <taxon>Aspergillaceae</taxon>
        <taxon>Aspergillus</taxon>
        <taxon>Aspergillus subgen. Circumdati</taxon>
    </lineage>
</organism>
<feature type="compositionally biased region" description="Basic and acidic residues" evidence="2">
    <location>
        <begin position="131"/>
        <end position="148"/>
    </location>
</feature>
<evidence type="ECO:0000313" key="4">
    <source>
        <dbReference type="Proteomes" id="UP000249526"/>
    </source>
</evidence>
<dbReference type="Proteomes" id="UP000249526">
    <property type="component" value="Unassembled WGS sequence"/>
</dbReference>
<evidence type="ECO:0000256" key="1">
    <source>
        <dbReference type="SAM" id="Coils"/>
    </source>
</evidence>
<dbReference type="PANTHER" id="PTHR38120">
    <property type="entry name" value="EXPRESSED PROTEIN"/>
    <property type="match status" value="1"/>
</dbReference>
<gene>
    <name evidence="3" type="ORF">BO85DRAFT_259608</name>
</gene>
<feature type="compositionally biased region" description="Basic and acidic residues" evidence="2">
    <location>
        <begin position="162"/>
        <end position="185"/>
    </location>
</feature>
<name>A0A8G1VMM4_9EURO</name>
<feature type="coiled-coil region" evidence="1">
    <location>
        <begin position="250"/>
        <end position="295"/>
    </location>
</feature>